<proteinExistence type="predicted"/>
<name>G4ZGW6_PHYSP</name>
<evidence type="ECO:0000313" key="2">
    <source>
        <dbReference type="EMBL" id="EGZ18032.1"/>
    </source>
</evidence>
<dbReference type="GeneID" id="20651353"/>
<feature type="non-terminal residue" evidence="2">
    <location>
        <position position="141"/>
    </location>
</feature>
<evidence type="ECO:0000313" key="3">
    <source>
        <dbReference type="Proteomes" id="UP000002640"/>
    </source>
</evidence>
<organism evidence="2 3">
    <name type="scientific">Phytophthora sojae (strain P6497)</name>
    <name type="common">Soybean stem and root rot agent</name>
    <name type="synonym">Phytophthora megasperma f. sp. glycines</name>
    <dbReference type="NCBI Taxonomy" id="1094619"/>
    <lineage>
        <taxon>Eukaryota</taxon>
        <taxon>Sar</taxon>
        <taxon>Stramenopiles</taxon>
        <taxon>Oomycota</taxon>
        <taxon>Peronosporomycetes</taxon>
        <taxon>Peronosporales</taxon>
        <taxon>Peronosporaceae</taxon>
        <taxon>Phytophthora</taxon>
    </lineage>
</organism>
<sequence length="141" mass="15237">RKRRQYGCKVCSLLRPGMNPWETTFYCVECTEARSKGAADDAARAKGKVYLCQKVRQHDPSAPTNSATCSQIWHDLWRGGDNIPPGLKAIRLRTAKVRDVQQASGAADDSSDSDGSSSSSVRSCSARSSNSVPSDAGNNQE</sequence>
<dbReference type="AlphaFoldDB" id="G4ZGW6"/>
<dbReference type="OMA" id="MQFRETG"/>
<feature type="non-terminal residue" evidence="2">
    <location>
        <position position="1"/>
    </location>
</feature>
<dbReference type="EMBL" id="JH159154">
    <property type="protein sequence ID" value="EGZ18032.1"/>
    <property type="molecule type" value="Genomic_DNA"/>
</dbReference>
<evidence type="ECO:0000256" key="1">
    <source>
        <dbReference type="SAM" id="MobiDB-lite"/>
    </source>
</evidence>
<dbReference type="InParanoid" id="G4ZGW6"/>
<dbReference type="KEGG" id="psoj:PHYSODRAFT_403670"/>
<keyword evidence="3" id="KW-1185">Reference proteome</keyword>
<dbReference type="Proteomes" id="UP000002640">
    <property type="component" value="Unassembled WGS sequence"/>
</dbReference>
<gene>
    <name evidence="2" type="ORF">PHYSODRAFT_403670</name>
</gene>
<accession>G4ZGW6</accession>
<dbReference type="RefSeq" id="XP_009527090.1">
    <property type="nucleotide sequence ID" value="XM_009528795.1"/>
</dbReference>
<protein>
    <submittedName>
        <fullName evidence="2">Uncharacterized protein</fullName>
    </submittedName>
</protein>
<reference evidence="2 3" key="1">
    <citation type="journal article" date="2006" name="Science">
        <title>Phytophthora genome sequences uncover evolutionary origins and mechanisms of pathogenesis.</title>
        <authorList>
            <person name="Tyler B.M."/>
            <person name="Tripathy S."/>
            <person name="Zhang X."/>
            <person name="Dehal P."/>
            <person name="Jiang R.H."/>
            <person name="Aerts A."/>
            <person name="Arredondo F.D."/>
            <person name="Baxter L."/>
            <person name="Bensasson D."/>
            <person name="Beynon J.L."/>
            <person name="Chapman J."/>
            <person name="Damasceno C.M."/>
            <person name="Dorrance A.E."/>
            <person name="Dou D."/>
            <person name="Dickerman A.W."/>
            <person name="Dubchak I.L."/>
            <person name="Garbelotto M."/>
            <person name="Gijzen M."/>
            <person name="Gordon S.G."/>
            <person name="Govers F."/>
            <person name="Grunwald N.J."/>
            <person name="Huang W."/>
            <person name="Ivors K.L."/>
            <person name="Jones R.W."/>
            <person name="Kamoun S."/>
            <person name="Krampis K."/>
            <person name="Lamour K.H."/>
            <person name="Lee M.K."/>
            <person name="McDonald W.H."/>
            <person name="Medina M."/>
            <person name="Meijer H.J."/>
            <person name="Nordberg E.K."/>
            <person name="Maclean D.J."/>
            <person name="Ospina-Giraldo M.D."/>
            <person name="Morris P.F."/>
            <person name="Phuntumart V."/>
            <person name="Putnam N.H."/>
            <person name="Rash S."/>
            <person name="Rose J.K."/>
            <person name="Sakihama Y."/>
            <person name="Salamov A.A."/>
            <person name="Savidor A."/>
            <person name="Scheuring C.F."/>
            <person name="Smith B.M."/>
            <person name="Sobral B.W."/>
            <person name="Terry A."/>
            <person name="Torto-Alalibo T.A."/>
            <person name="Win J."/>
            <person name="Xu Z."/>
            <person name="Zhang H."/>
            <person name="Grigoriev I.V."/>
            <person name="Rokhsar D.S."/>
            <person name="Boore J.L."/>
        </authorList>
    </citation>
    <scope>NUCLEOTIDE SEQUENCE [LARGE SCALE GENOMIC DNA]</scope>
    <source>
        <strain evidence="2 3">P6497</strain>
    </source>
</reference>
<feature type="compositionally biased region" description="Low complexity" evidence="1">
    <location>
        <begin position="103"/>
        <end position="134"/>
    </location>
</feature>
<feature type="region of interest" description="Disordered" evidence="1">
    <location>
        <begin position="98"/>
        <end position="141"/>
    </location>
</feature>